<dbReference type="AlphaFoldDB" id="S4PC74"/>
<organism evidence="1">
    <name type="scientific">Pararge aegeria</name>
    <name type="common">speckled wood butterfly</name>
    <dbReference type="NCBI Taxonomy" id="116150"/>
    <lineage>
        <taxon>Eukaryota</taxon>
        <taxon>Metazoa</taxon>
        <taxon>Ecdysozoa</taxon>
        <taxon>Arthropoda</taxon>
        <taxon>Hexapoda</taxon>
        <taxon>Insecta</taxon>
        <taxon>Pterygota</taxon>
        <taxon>Neoptera</taxon>
        <taxon>Endopterygota</taxon>
        <taxon>Lepidoptera</taxon>
        <taxon>Glossata</taxon>
        <taxon>Ditrysia</taxon>
        <taxon>Papilionoidea</taxon>
        <taxon>Nymphalidae</taxon>
        <taxon>Satyrinae</taxon>
        <taxon>Satyrini</taxon>
        <taxon>Parargina</taxon>
        <taxon>Pararge</taxon>
    </lineage>
</organism>
<sequence length="76" mass="8597">MLREYPQRGIVYCGHQRVCLRSAALNHLNTEPDGFFTDSLFAKGKKPKTSLDFLDSDSDCCAIGLKLINSRVYQSR</sequence>
<dbReference type="EMBL" id="GAIX01007990">
    <property type="protein sequence ID" value="JAA84570.1"/>
    <property type="molecule type" value="Transcribed_RNA"/>
</dbReference>
<reference evidence="1" key="2">
    <citation type="submission" date="2013-05" db="EMBL/GenBank/DDBJ databases">
        <authorList>
            <person name="Carter J.-M."/>
            <person name="Baker S.C."/>
            <person name="Pink R."/>
            <person name="Carter D.R.F."/>
            <person name="Collins A."/>
            <person name="Tomlin J."/>
            <person name="Gibbs M."/>
            <person name="Breuker C.J."/>
        </authorList>
    </citation>
    <scope>NUCLEOTIDE SEQUENCE</scope>
    <source>
        <tissue evidence="1">Ovary</tissue>
    </source>
</reference>
<proteinExistence type="predicted"/>
<name>S4PC74_9NEOP</name>
<evidence type="ECO:0000313" key="1">
    <source>
        <dbReference type="EMBL" id="JAA84570.1"/>
    </source>
</evidence>
<reference evidence="1" key="1">
    <citation type="journal article" date="2013" name="BMC Genomics">
        <title>Unscrambling butterfly oogenesis.</title>
        <authorList>
            <person name="Carter J.M."/>
            <person name="Baker S.C."/>
            <person name="Pink R."/>
            <person name="Carter D.R."/>
            <person name="Collins A."/>
            <person name="Tomlin J."/>
            <person name="Gibbs M."/>
            <person name="Breuker C.J."/>
        </authorList>
    </citation>
    <scope>NUCLEOTIDE SEQUENCE</scope>
    <source>
        <tissue evidence="1">Ovary</tissue>
    </source>
</reference>
<accession>S4PC74</accession>
<protein>
    <submittedName>
        <fullName evidence="1">Uncharacterized protein</fullName>
    </submittedName>
</protein>